<keyword evidence="14 19" id="KW-0560">Oxidoreductase</keyword>
<dbReference type="SUPFAM" id="SSF56176">
    <property type="entry name" value="FAD-binding/transporter-associated domain-like"/>
    <property type="match status" value="1"/>
</dbReference>
<dbReference type="AlphaFoldDB" id="A0A9D9HBK9"/>
<dbReference type="InterPro" id="IPR036635">
    <property type="entry name" value="MurB_C_sf"/>
</dbReference>
<dbReference type="GO" id="GO:0009252">
    <property type="term" value="P:peptidoglycan biosynthetic process"/>
    <property type="evidence" value="ECO:0007669"/>
    <property type="project" value="UniProtKB-UniRule"/>
</dbReference>
<keyword evidence="12 19" id="KW-0133">Cell shape</keyword>
<dbReference type="GO" id="GO:0051301">
    <property type="term" value="P:cell division"/>
    <property type="evidence" value="ECO:0007669"/>
    <property type="project" value="UniProtKB-KW"/>
</dbReference>
<keyword evidence="16 19" id="KW-0961">Cell wall biogenesis/degradation</keyword>
<feature type="domain" description="FAD-binding PCMH-type" evidence="20">
    <location>
        <begin position="23"/>
        <end position="200"/>
    </location>
</feature>
<keyword evidence="11 19" id="KW-0521">NADP</keyword>
<comment type="subcellular location">
    <subcellularLocation>
        <location evidence="3 19">Cytoplasm</location>
    </subcellularLocation>
</comment>
<keyword evidence="7 19" id="KW-0963">Cytoplasm</keyword>
<dbReference type="GO" id="GO:0008762">
    <property type="term" value="F:UDP-N-acetylmuramate dehydrogenase activity"/>
    <property type="evidence" value="ECO:0007669"/>
    <property type="project" value="UniProtKB-UniRule"/>
</dbReference>
<evidence type="ECO:0000256" key="7">
    <source>
        <dbReference type="ARBA" id="ARBA00022490"/>
    </source>
</evidence>
<dbReference type="PANTHER" id="PTHR21071:SF4">
    <property type="entry name" value="UDP-N-ACETYLENOLPYRUVOYLGLUCOSAMINE REDUCTASE"/>
    <property type="match status" value="1"/>
</dbReference>
<evidence type="ECO:0000256" key="13">
    <source>
        <dbReference type="ARBA" id="ARBA00022984"/>
    </source>
</evidence>
<dbReference type="SUPFAM" id="SSF56194">
    <property type="entry name" value="Uridine diphospho-N-Acetylenolpyruvylglucosamine reductase, MurB, C-terminal domain"/>
    <property type="match status" value="1"/>
</dbReference>
<comment type="similarity">
    <text evidence="19">Belongs to the MurB family.</text>
</comment>
<reference evidence="21" key="2">
    <citation type="journal article" date="2021" name="PeerJ">
        <title>Extensive microbial diversity within the chicken gut microbiome revealed by metagenomics and culture.</title>
        <authorList>
            <person name="Gilroy R."/>
            <person name="Ravi A."/>
            <person name="Getino M."/>
            <person name="Pursley I."/>
            <person name="Horton D.L."/>
            <person name="Alikhan N.F."/>
            <person name="Baker D."/>
            <person name="Gharbi K."/>
            <person name="Hall N."/>
            <person name="Watson M."/>
            <person name="Adriaenssens E.M."/>
            <person name="Foster-Nyarko E."/>
            <person name="Jarju S."/>
            <person name="Secka A."/>
            <person name="Antonio M."/>
            <person name="Oren A."/>
            <person name="Chaudhuri R.R."/>
            <person name="La Ragione R."/>
            <person name="Hildebrand F."/>
            <person name="Pallen M.J."/>
        </authorList>
    </citation>
    <scope>NUCLEOTIDE SEQUENCE</scope>
    <source>
        <strain evidence="21">11167</strain>
    </source>
</reference>
<evidence type="ECO:0000256" key="10">
    <source>
        <dbReference type="ARBA" id="ARBA00022827"/>
    </source>
</evidence>
<dbReference type="InterPro" id="IPR016166">
    <property type="entry name" value="FAD-bd_PCMH"/>
</dbReference>
<dbReference type="HAMAP" id="MF_00037">
    <property type="entry name" value="MurB"/>
    <property type="match status" value="1"/>
</dbReference>
<evidence type="ECO:0000256" key="16">
    <source>
        <dbReference type="ARBA" id="ARBA00023316"/>
    </source>
</evidence>
<dbReference type="Proteomes" id="UP000823633">
    <property type="component" value="Unassembled WGS sequence"/>
</dbReference>
<evidence type="ECO:0000256" key="18">
    <source>
        <dbReference type="ARBA" id="ARBA00048914"/>
    </source>
</evidence>
<dbReference type="EMBL" id="JADIMU010000070">
    <property type="protein sequence ID" value="MBO8444078.1"/>
    <property type="molecule type" value="Genomic_DNA"/>
</dbReference>
<evidence type="ECO:0000256" key="9">
    <source>
        <dbReference type="ARBA" id="ARBA00022630"/>
    </source>
</evidence>
<evidence type="ECO:0000256" key="11">
    <source>
        <dbReference type="ARBA" id="ARBA00022857"/>
    </source>
</evidence>
<evidence type="ECO:0000256" key="6">
    <source>
        <dbReference type="ARBA" id="ARBA00015188"/>
    </source>
</evidence>
<evidence type="ECO:0000256" key="5">
    <source>
        <dbReference type="ARBA" id="ARBA00012518"/>
    </source>
</evidence>
<evidence type="ECO:0000256" key="19">
    <source>
        <dbReference type="HAMAP-Rule" id="MF_00037"/>
    </source>
</evidence>
<dbReference type="InterPro" id="IPR006094">
    <property type="entry name" value="Oxid_FAD_bind_N"/>
</dbReference>
<evidence type="ECO:0000256" key="17">
    <source>
        <dbReference type="ARBA" id="ARBA00031026"/>
    </source>
</evidence>
<feature type="active site" description="Proton donor" evidence="19">
    <location>
        <position position="217"/>
    </location>
</feature>
<dbReference type="GO" id="GO:0071949">
    <property type="term" value="F:FAD binding"/>
    <property type="evidence" value="ECO:0007669"/>
    <property type="project" value="InterPro"/>
</dbReference>
<dbReference type="Pfam" id="PF01565">
    <property type="entry name" value="FAD_binding_4"/>
    <property type="match status" value="1"/>
</dbReference>
<keyword evidence="15 19" id="KW-0131">Cell cycle</keyword>
<evidence type="ECO:0000256" key="14">
    <source>
        <dbReference type="ARBA" id="ARBA00023002"/>
    </source>
</evidence>
<evidence type="ECO:0000259" key="20">
    <source>
        <dbReference type="PROSITE" id="PS51387"/>
    </source>
</evidence>
<comment type="cofactor">
    <cofactor evidence="1 19">
        <name>FAD</name>
        <dbReference type="ChEBI" id="CHEBI:57692"/>
    </cofactor>
</comment>
<evidence type="ECO:0000256" key="3">
    <source>
        <dbReference type="ARBA" id="ARBA00004496"/>
    </source>
</evidence>
<evidence type="ECO:0000313" key="21">
    <source>
        <dbReference type="EMBL" id="MBO8444078.1"/>
    </source>
</evidence>
<evidence type="ECO:0000256" key="2">
    <source>
        <dbReference type="ARBA" id="ARBA00003921"/>
    </source>
</evidence>
<comment type="pathway">
    <text evidence="4 19">Cell wall biogenesis; peptidoglycan biosynthesis.</text>
</comment>
<comment type="catalytic activity">
    <reaction evidence="18 19">
        <text>UDP-N-acetyl-alpha-D-muramate + NADP(+) = UDP-N-acetyl-3-O-(1-carboxyvinyl)-alpha-D-glucosamine + NADPH + H(+)</text>
        <dbReference type="Rhea" id="RHEA:12248"/>
        <dbReference type="ChEBI" id="CHEBI:15378"/>
        <dbReference type="ChEBI" id="CHEBI:57783"/>
        <dbReference type="ChEBI" id="CHEBI:58349"/>
        <dbReference type="ChEBI" id="CHEBI:68483"/>
        <dbReference type="ChEBI" id="CHEBI:70757"/>
        <dbReference type="EC" id="1.3.1.98"/>
    </reaction>
</comment>
<dbReference type="Gene3D" id="3.90.78.10">
    <property type="entry name" value="UDP-N-acetylenolpyruvoylglucosamine reductase, C-terminal domain"/>
    <property type="match status" value="1"/>
</dbReference>
<dbReference type="Pfam" id="PF02873">
    <property type="entry name" value="MurB_C"/>
    <property type="match status" value="1"/>
</dbReference>
<organism evidence="21 22">
    <name type="scientific">Candidatus Aphodenecus pullistercoris</name>
    <dbReference type="NCBI Taxonomy" id="2840669"/>
    <lineage>
        <taxon>Bacteria</taxon>
        <taxon>Pseudomonadati</taxon>
        <taxon>Spirochaetota</taxon>
        <taxon>Spirochaetia</taxon>
        <taxon>Spirochaetales</taxon>
        <taxon>Candidatus Aphodenecus</taxon>
    </lineage>
</organism>
<gene>
    <name evidence="19 21" type="primary">murB</name>
    <name evidence="21" type="ORF">IAC42_10055</name>
</gene>
<dbReference type="EC" id="1.3.1.98" evidence="5 19"/>
<reference evidence="21" key="1">
    <citation type="submission" date="2020-10" db="EMBL/GenBank/DDBJ databases">
        <authorList>
            <person name="Gilroy R."/>
        </authorList>
    </citation>
    <scope>NUCLEOTIDE SEQUENCE</scope>
    <source>
        <strain evidence="21">11167</strain>
    </source>
</reference>
<keyword evidence="9 19" id="KW-0285">Flavoprotein</keyword>
<evidence type="ECO:0000256" key="1">
    <source>
        <dbReference type="ARBA" id="ARBA00001974"/>
    </source>
</evidence>
<evidence type="ECO:0000256" key="12">
    <source>
        <dbReference type="ARBA" id="ARBA00022960"/>
    </source>
</evidence>
<evidence type="ECO:0000256" key="15">
    <source>
        <dbReference type="ARBA" id="ARBA00023306"/>
    </source>
</evidence>
<dbReference type="PANTHER" id="PTHR21071">
    <property type="entry name" value="UDP-N-ACETYLENOLPYRUVOYLGLUCOSAMINE REDUCTASE"/>
    <property type="match status" value="1"/>
</dbReference>
<comment type="caution">
    <text evidence="21">The sequence shown here is derived from an EMBL/GenBank/DDBJ whole genome shotgun (WGS) entry which is preliminary data.</text>
</comment>
<evidence type="ECO:0000313" key="22">
    <source>
        <dbReference type="Proteomes" id="UP000823633"/>
    </source>
</evidence>
<dbReference type="GO" id="GO:0005829">
    <property type="term" value="C:cytosol"/>
    <property type="evidence" value="ECO:0007669"/>
    <property type="project" value="TreeGrafter"/>
</dbReference>
<keyword evidence="10 19" id="KW-0274">FAD</keyword>
<dbReference type="InterPro" id="IPR016167">
    <property type="entry name" value="FAD-bd_PCMH_sub1"/>
</dbReference>
<dbReference type="GO" id="GO:0008360">
    <property type="term" value="P:regulation of cell shape"/>
    <property type="evidence" value="ECO:0007669"/>
    <property type="project" value="UniProtKB-KW"/>
</dbReference>
<keyword evidence="13 19" id="KW-0573">Peptidoglycan synthesis</keyword>
<dbReference type="GO" id="GO:0071555">
    <property type="term" value="P:cell wall organization"/>
    <property type="evidence" value="ECO:0007669"/>
    <property type="project" value="UniProtKB-KW"/>
</dbReference>
<dbReference type="InterPro" id="IPR016169">
    <property type="entry name" value="FAD-bd_PCMH_sub2"/>
</dbReference>
<protein>
    <recommendedName>
        <fullName evidence="6 19">UDP-N-acetylenolpyruvoylglucosamine reductase</fullName>
        <ecNumber evidence="5 19">1.3.1.98</ecNumber>
    </recommendedName>
    <alternativeName>
        <fullName evidence="17 19">UDP-N-acetylmuramate dehydrogenase</fullName>
    </alternativeName>
</protein>
<dbReference type="Gene3D" id="3.30.43.10">
    <property type="entry name" value="Uridine Diphospho-n-acetylenolpyruvylglucosamine Reductase, domain 2"/>
    <property type="match status" value="1"/>
</dbReference>
<dbReference type="PROSITE" id="PS51387">
    <property type="entry name" value="FAD_PCMH"/>
    <property type="match status" value="1"/>
</dbReference>
<dbReference type="InterPro" id="IPR003170">
    <property type="entry name" value="MurB"/>
</dbReference>
<evidence type="ECO:0000256" key="4">
    <source>
        <dbReference type="ARBA" id="ARBA00004752"/>
    </source>
</evidence>
<feature type="active site" evidence="19">
    <location>
        <position position="167"/>
    </location>
</feature>
<dbReference type="InterPro" id="IPR011601">
    <property type="entry name" value="MurB_C"/>
</dbReference>
<sequence>MDTLTAQGLWQKNVDLSALTSTRTGGCCDFFHAPMTIEALLEDLERARSLSIPVTVLGCMSNVLVSDRGIAGLVISTRAVKGIEIKGDLVIAACGERLDAVINKALDHNLAGLEELGGIPGTVGGATWGNAGANGLEVGDRFFYSDYITASGKLRRMPSYCDAFSYRSSPFEEGDTILCTAFRLQPLGATAQARVRKEAFKAKRIERGQFKYPCAGCFFRNPPGMSAGALIDEAGLKGLEHGGAMVSPYHGAFIVNASSATSRDMYELAEIVRAAVEKRYGITLEYEVRLLGDF</sequence>
<dbReference type="Gene3D" id="3.30.465.10">
    <property type="match status" value="1"/>
</dbReference>
<accession>A0A9D9HBK9</accession>
<dbReference type="InterPro" id="IPR036318">
    <property type="entry name" value="FAD-bd_PCMH-like_sf"/>
</dbReference>
<dbReference type="NCBIfam" id="TIGR00179">
    <property type="entry name" value="murB"/>
    <property type="match status" value="1"/>
</dbReference>
<keyword evidence="8 19" id="KW-0132">Cell division</keyword>
<name>A0A9D9HBK9_9SPIR</name>
<evidence type="ECO:0000256" key="8">
    <source>
        <dbReference type="ARBA" id="ARBA00022618"/>
    </source>
</evidence>
<feature type="active site" evidence="19">
    <location>
        <position position="287"/>
    </location>
</feature>
<proteinExistence type="inferred from homology"/>
<comment type="function">
    <text evidence="2 19">Cell wall formation.</text>
</comment>